<evidence type="ECO:0000256" key="6">
    <source>
        <dbReference type="ARBA" id="ARBA00023329"/>
    </source>
</evidence>
<dbReference type="GO" id="GO:0030133">
    <property type="term" value="C:transport vesicle"/>
    <property type="evidence" value="ECO:0007669"/>
    <property type="project" value="UniProtKB-SubCell"/>
</dbReference>
<evidence type="ECO:0000256" key="1">
    <source>
        <dbReference type="ARBA" id="ARBA00004398"/>
    </source>
</evidence>
<dbReference type="GO" id="GO:0042742">
    <property type="term" value="P:defense response to bacterium"/>
    <property type="evidence" value="ECO:0007669"/>
    <property type="project" value="TreeGrafter"/>
</dbReference>
<evidence type="ECO:0000256" key="3">
    <source>
        <dbReference type="ARBA" id="ARBA00005723"/>
    </source>
</evidence>
<keyword evidence="9" id="KW-0732">Signal</keyword>
<organism evidence="10 11">
    <name type="scientific">Paramormyrops kingsleyae</name>
    <dbReference type="NCBI Taxonomy" id="1676925"/>
    <lineage>
        <taxon>Eukaryota</taxon>
        <taxon>Metazoa</taxon>
        <taxon>Chordata</taxon>
        <taxon>Craniata</taxon>
        <taxon>Vertebrata</taxon>
        <taxon>Euteleostomi</taxon>
        <taxon>Actinopterygii</taxon>
        <taxon>Neopterygii</taxon>
        <taxon>Teleostei</taxon>
        <taxon>Osteoglossocephala</taxon>
        <taxon>Osteoglossomorpha</taxon>
        <taxon>Osteoglossiformes</taxon>
        <taxon>Mormyridae</taxon>
        <taxon>Paramormyrops</taxon>
    </lineage>
</organism>
<dbReference type="RefSeq" id="XP_023657657.1">
    <property type="nucleotide sequence ID" value="XM_023801889.1"/>
</dbReference>
<dbReference type="AlphaFoldDB" id="A0A3B3QQZ5"/>
<feature type="chain" id="PRO_5017340660" description="Chromogranin-A" evidence="9">
    <location>
        <begin position="18"/>
        <end position="360"/>
    </location>
</feature>
<reference evidence="10" key="1">
    <citation type="submission" date="2025-08" db="UniProtKB">
        <authorList>
            <consortium name="Ensembl"/>
        </authorList>
    </citation>
    <scope>IDENTIFICATION</scope>
</reference>
<dbReference type="KEGG" id="pki:111838663"/>
<keyword evidence="11" id="KW-1185">Reference proteome</keyword>
<evidence type="ECO:0000256" key="2">
    <source>
        <dbReference type="ARBA" id="ARBA00004613"/>
    </source>
</evidence>
<feature type="signal peptide" evidence="9">
    <location>
        <begin position="1"/>
        <end position="17"/>
    </location>
</feature>
<protein>
    <recommendedName>
        <fullName evidence="7">Chromogranin-A</fullName>
    </recommendedName>
</protein>
<evidence type="ECO:0000256" key="9">
    <source>
        <dbReference type="SAM" id="SignalP"/>
    </source>
</evidence>
<dbReference type="GO" id="GO:0005615">
    <property type="term" value="C:extracellular space"/>
    <property type="evidence" value="ECO:0007669"/>
    <property type="project" value="TreeGrafter"/>
</dbReference>
<reference evidence="10" key="2">
    <citation type="submission" date="2025-09" db="UniProtKB">
        <authorList>
            <consortium name="Ensembl"/>
        </authorList>
    </citation>
    <scope>IDENTIFICATION</scope>
</reference>
<evidence type="ECO:0000313" key="11">
    <source>
        <dbReference type="Proteomes" id="UP000261540"/>
    </source>
</evidence>
<dbReference type="GO" id="GO:0086030">
    <property type="term" value="P:adenylate cyclase-activating adrenergic receptor signaling pathway involved in cardiac muscle relaxation"/>
    <property type="evidence" value="ECO:0007669"/>
    <property type="project" value="TreeGrafter"/>
</dbReference>
<dbReference type="PANTHER" id="PTHR10583:SF1">
    <property type="entry name" value="CHROMOGRANIN-A"/>
    <property type="match status" value="1"/>
</dbReference>
<evidence type="ECO:0000256" key="7">
    <source>
        <dbReference type="ARBA" id="ARBA00040787"/>
    </source>
</evidence>
<evidence type="ECO:0000256" key="5">
    <source>
        <dbReference type="ARBA" id="ARBA00023157"/>
    </source>
</evidence>
<accession>A0A3B3QQZ5</accession>
<feature type="compositionally biased region" description="Basic and acidic residues" evidence="8">
    <location>
        <begin position="313"/>
        <end position="333"/>
    </location>
</feature>
<dbReference type="GeneTree" id="ENSGT00940000154206"/>
<comment type="similarity">
    <text evidence="3">Belongs to the chromogranin/secretogranin protein family.</text>
</comment>
<dbReference type="Pfam" id="PF01271">
    <property type="entry name" value="Granin"/>
    <property type="match status" value="1"/>
</dbReference>
<dbReference type="GO" id="GO:0042583">
    <property type="term" value="C:chromaffin granule"/>
    <property type="evidence" value="ECO:0007669"/>
    <property type="project" value="TreeGrafter"/>
</dbReference>
<evidence type="ECO:0000256" key="8">
    <source>
        <dbReference type="SAM" id="MobiDB-lite"/>
    </source>
</evidence>
<dbReference type="GeneID" id="140581148"/>
<feature type="compositionally biased region" description="Basic and acidic residues" evidence="8">
    <location>
        <begin position="143"/>
        <end position="159"/>
    </location>
</feature>
<evidence type="ECO:0000313" key="10">
    <source>
        <dbReference type="Ensembl" id="ENSPKIP00000008284.1"/>
    </source>
</evidence>
<feature type="compositionally biased region" description="Acidic residues" evidence="8">
    <location>
        <begin position="242"/>
        <end position="257"/>
    </location>
</feature>
<name>A0A3B3QQZ5_9TELE</name>
<dbReference type="Ensembl" id="ENSPKIT00000032361.1">
    <property type="protein sequence ID" value="ENSPKIP00000008284.1"/>
    <property type="gene ID" value="ENSPKIG00000023847.1"/>
</dbReference>
<comment type="subcellular location">
    <subcellularLocation>
        <location evidence="1">Cytoplasmic vesicle</location>
        <location evidence="1">Secretory vesicle</location>
    </subcellularLocation>
    <subcellularLocation>
        <location evidence="2">Secreted</location>
    </subcellularLocation>
</comment>
<dbReference type="PRINTS" id="PR00659">
    <property type="entry name" value="CHROMOGRANIN"/>
</dbReference>
<evidence type="ECO:0000256" key="4">
    <source>
        <dbReference type="ARBA" id="ARBA00022525"/>
    </source>
</evidence>
<dbReference type="PANTHER" id="PTHR10583">
    <property type="entry name" value="CHROMOGRANIN"/>
    <property type="match status" value="1"/>
</dbReference>
<feature type="region of interest" description="Disordered" evidence="8">
    <location>
        <begin position="143"/>
        <end position="339"/>
    </location>
</feature>
<dbReference type="PROSITE" id="PS00422">
    <property type="entry name" value="GRANINS_1"/>
    <property type="match status" value="1"/>
</dbReference>
<keyword evidence="6" id="KW-0968">Cytoplasmic vesicle</keyword>
<dbReference type="InterPro" id="IPR001990">
    <property type="entry name" value="Granin"/>
</dbReference>
<dbReference type="InterPro" id="IPR001819">
    <property type="entry name" value="Chromogranin_AB"/>
</dbReference>
<dbReference type="GeneID" id="111838663"/>
<dbReference type="OrthoDB" id="9948620at2759"/>
<dbReference type="STRING" id="1676925.ENSPKIP00000008284"/>
<dbReference type="GO" id="GO:0046676">
    <property type="term" value="P:negative regulation of insulin secretion"/>
    <property type="evidence" value="ECO:0007669"/>
    <property type="project" value="TreeGrafter"/>
</dbReference>
<sequence>MTRACVVFALIVNYVVSLPVTSDHMDNNDVKVMKCIVEVIADVLSIPGPKPVSRECLDTLRADERLISILRHQNFLKELQDIAAQGATERANQKNAIGAGHMFDMLGYSLGSRELADQSMLVALRAAPTEKREARLDVKEMFASKASEEPNSKEQESRQNQKLVIRTQEEDKHGPKQRGKTSSEEAEEDQVRSAAGEYKMQADTGHKLESSHKAELKVGKHMEEEEKEVAKKEDAERSPEGLDSEAEGDEEEKDEEEQIKHWNRIVKMTEKSSEMDVGSDDTFTAGEQPMALNPSHHSKEDSEEQIQELQMMARREPTERRDDDGSGSRKAEQDQEIESLAAIESELESVAQKLHKLRRG</sequence>
<dbReference type="GO" id="GO:0033604">
    <property type="term" value="P:negative regulation of catecholamine secretion"/>
    <property type="evidence" value="ECO:0007669"/>
    <property type="project" value="TreeGrafter"/>
</dbReference>
<keyword evidence="5" id="KW-1015">Disulfide bond</keyword>
<feature type="compositionally biased region" description="Basic and acidic residues" evidence="8">
    <location>
        <begin position="204"/>
        <end position="240"/>
    </location>
</feature>
<keyword evidence="4" id="KW-0964">Secreted</keyword>
<dbReference type="Proteomes" id="UP000261540">
    <property type="component" value="Unplaced"/>
</dbReference>
<dbReference type="RefSeq" id="XP_072559098.1">
    <property type="nucleotide sequence ID" value="XM_072702997.1"/>
</dbReference>
<proteinExistence type="inferred from homology"/>
<dbReference type="InterPro" id="IPR018054">
    <property type="entry name" value="Chromogranin_CS"/>
</dbReference>